<dbReference type="Pfam" id="PF00855">
    <property type="entry name" value="PWWP"/>
    <property type="match status" value="1"/>
</dbReference>
<dbReference type="KEGG" id="qlo:115994329"/>
<reference evidence="2 3" key="1">
    <citation type="journal article" date="2016" name="G3 (Bethesda)">
        <title>First Draft Assembly and Annotation of the Genome of a California Endemic Oak Quercus lobata Nee (Fagaceae).</title>
        <authorList>
            <person name="Sork V.L."/>
            <person name="Fitz-Gibbon S.T."/>
            <person name="Puiu D."/>
            <person name="Crepeau M."/>
            <person name="Gugger P.F."/>
            <person name="Sherman R."/>
            <person name="Stevens K."/>
            <person name="Langley C.H."/>
            <person name="Pellegrini M."/>
            <person name="Salzberg S.L."/>
        </authorList>
    </citation>
    <scope>NUCLEOTIDE SEQUENCE [LARGE SCALE GENOMIC DNA]</scope>
    <source>
        <strain evidence="2 3">cv. SW786</strain>
    </source>
</reference>
<feature type="domain" description="PWWP" evidence="1">
    <location>
        <begin position="98"/>
        <end position="159"/>
    </location>
</feature>
<accession>A0A7N2R667</accession>
<evidence type="ECO:0000259" key="1">
    <source>
        <dbReference type="PROSITE" id="PS50812"/>
    </source>
</evidence>
<organism evidence="2 3">
    <name type="scientific">Quercus lobata</name>
    <name type="common">Valley oak</name>
    <dbReference type="NCBI Taxonomy" id="97700"/>
    <lineage>
        <taxon>Eukaryota</taxon>
        <taxon>Viridiplantae</taxon>
        <taxon>Streptophyta</taxon>
        <taxon>Embryophyta</taxon>
        <taxon>Tracheophyta</taxon>
        <taxon>Spermatophyta</taxon>
        <taxon>Magnoliopsida</taxon>
        <taxon>eudicotyledons</taxon>
        <taxon>Gunneridae</taxon>
        <taxon>Pentapetalae</taxon>
        <taxon>rosids</taxon>
        <taxon>fabids</taxon>
        <taxon>Fagales</taxon>
        <taxon>Fagaceae</taxon>
        <taxon>Quercus</taxon>
    </lineage>
</organism>
<dbReference type="SUPFAM" id="SSF63748">
    <property type="entry name" value="Tudor/PWWP/MBT"/>
    <property type="match status" value="1"/>
</dbReference>
<dbReference type="InParanoid" id="A0A7N2R667"/>
<dbReference type="RefSeq" id="XP_030974279.1">
    <property type="nucleotide sequence ID" value="XM_031118419.1"/>
</dbReference>
<name>A0A7N2R667_QUELO</name>
<gene>
    <name evidence="2" type="primary">LOC115994329</name>
</gene>
<dbReference type="PROSITE" id="PS50812">
    <property type="entry name" value="PWWP"/>
    <property type="match status" value="1"/>
</dbReference>
<dbReference type="PANTHER" id="PTHR10688">
    <property type="entry name" value="PWWP DOMAIN-CONTAINING PROTEIN"/>
    <property type="match status" value="1"/>
</dbReference>
<protein>
    <recommendedName>
        <fullName evidence="1">PWWP domain-containing protein</fullName>
    </recommendedName>
</protein>
<dbReference type="GeneID" id="115994329"/>
<evidence type="ECO:0000313" key="3">
    <source>
        <dbReference type="Proteomes" id="UP000594261"/>
    </source>
</evidence>
<dbReference type="OMA" id="IEACHTI"/>
<keyword evidence="3" id="KW-1185">Reference proteome</keyword>
<dbReference type="Proteomes" id="UP000594261">
    <property type="component" value="Chromosome 6"/>
</dbReference>
<dbReference type="Gene3D" id="2.30.30.140">
    <property type="match status" value="1"/>
</dbReference>
<dbReference type="SMART" id="SM00293">
    <property type="entry name" value="PWWP"/>
    <property type="match status" value="1"/>
</dbReference>
<dbReference type="InterPro" id="IPR000313">
    <property type="entry name" value="PWWP_dom"/>
</dbReference>
<dbReference type="CDD" id="cd05162">
    <property type="entry name" value="PWWP"/>
    <property type="match status" value="1"/>
</dbReference>
<dbReference type="Gramene" id="QL06p008666:mrna">
    <property type="protein sequence ID" value="QL06p008666:mrna"/>
    <property type="gene ID" value="QL06p008666"/>
</dbReference>
<dbReference type="PANTHER" id="PTHR10688:SF5">
    <property type="entry name" value="PWWP DOMAIN-CONTAINING PROTEIN 1-RELATED"/>
    <property type="match status" value="1"/>
</dbReference>
<dbReference type="AlphaFoldDB" id="A0A7N2R667"/>
<dbReference type="OrthoDB" id="62853at2759"/>
<dbReference type="InterPro" id="IPR052657">
    <property type="entry name" value="PDP_family_Arabidopsis"/>
</dbReference>
<sequence length="1049" mass="116488">MKMGSNKKARVLEGGVFGSGRVGNFGVENLGNGNSDSWGTSVCCEIDNSKEIDSVLETASMVYSMGNSGLNLVERVSRETKMGEIVSDDFKENVKYEVGDMVWGKVKSYPWWPGQIFDEAFAVLSVRRTKKRGHVLVAFFGDGSYGWLNAKELIPFDPHYAEKSMQTNAKAFVSAVEDAENEACRRAALGLECRCRDPSNFQPVDAHGFYAVDVGGYDPHGVYSTEQIQRARDEFFPLEMLSFVWQMALMPCSKLQGNVDWIKSMAKVLAYRMAVFEKSNETYSPASGIDQVCPASSKRVLNQQELLSQATLSGSPHIDEAFGKKSTSPIKIQCKRDQYFLKQVDDPNILRADHLGQEQLSFLSPSMYEEVALSDGEHVLGGKYPHFFMNTEFAGKEDGIDTFSKVSMPLNPGLAGKESVTMDKEAELESNRTKLTDSSQDFQQAQPRMLKTDENHNGPENMHLAGRIASPLDTSQPGNVLSTDSHNMYKNPKALKRSEVDLSYEEAYVVDINKKKKTKSNLDAGIEPSYKLLQPATFKALAGQSTQESSPTALVHREDSPMDQQEKAIEACHTISSGSMARQKNFDTRNVETGLPQLISDLLALALNPFHDVEQNRPAIVLNFFLQFRSIVYQGNLVVSSSEEPVLIETQPIKPHVFPLATESNPVSSAQDLPLSSKPPKKRLKSDFYAKSDHIFDCGEDMSTKRLKHLNELKTLTVEKKASNSKPIKSQGRDCKEIGETVSKKKERNVLKKPITPKMVPVPTMLAMNFPRQSALPSVSELKAKFARFGPLDHSASYVSWKASKCHIVFKYNSDAQAAYRYAVQSSSLFGNVKVYYQLQTLESLEPELHKLGKQLEEEAQYKFPHLTSLSSCNSVESEFQPKSSLQKPPGDDLRSITGIPGSTLHVKLMLGGNQSSESEQFAIDSGIKNSYGNNPTGSSSSSFSTINVNVRNFHKAIPSPLPPPIDLPNPISQFFEDSELLQSVQACDFQHFQVGSRNNHTYYSTPSQSVDISHQMLNLLTKCSEIVHELKRSLGYVPLSLINSTSNI</sequence>
<dbReference type="EMBL" id="LRBV02000006">
    <property type="status" value="NOT_ANNOTATED_CDS"/>
    <property type="molecule type" value="Genomic_DNA"/>
</dbReference>
<reference evidence="2" key="2">
    <citation type="submission" date="2021-01" db="UniProtKB">
        <authorList>
            <consortium name="EnsemblPlants"/>
        </authorList>
    </citation>
    <scope>IDENTIFICATION</scope>
</reference>
<evidence type="ECO:0000313" key="2">
    <source>
        <dbReference type="EnsemblPlants" id="QL06p008666:mrna"/>
    </source>
</evidence>
<proteinExistence type="predicted"/>
<dbReference type="EnsemblPlants" id="QL06p008666:mrna">
    <property type="protein sequence ID" value="QL06p008666:mrna"/>
    <property type="gene ID" value="QL06p008666"/>
</dbReference>